<name>A0A0W0CGJ6_CANGB</name>
<evidence type="ECO:0000256" key="1">
    <source>
        <dbReference type="ARBA" id="ARBA00022801"/>
    </source>
</evidence>
<dbReference type="Pfam" id="PF10340">
    <property type="entry name" value="Say1_Mug180"/>
    <property type="match status" value="1"/>
</dbReference>
<dbReference type="PANTHER" id="PTHR48081">
    <property type="entry name" value="AB HYDROLASE SUPERFAMILY PROTEIN C4A8.06C"/>
    <property type="match status" value="1"/>
</dbReference>
<dbReference type="VEuPathDB" id="FungiDB:GVI51_F07997"/>
<dbReference type="VEuPathDB" id="FungiDB:B1J91_F08437g"/>
<dbReference type="PANTHER" id="PTHR48081:SF8">
    <property type="entry name" value="ALPHA_BETA HYDROLASE FOLD-3 DOMAIN-CONTAINING PROTEIN-RELATED"/>
    <property type="match status" value="1"/>
</dbReference>
<comment type="caution">
    <text evidence="2">The sequence shown here is derived from an EMBL/GenBank/DDBJ whole genome shotgun (WGS) entry which is preliminary data.</text>
</comment>
<dbReference type="InterPro" id="IPR019436">
    <property type="entry name" value="Say1-like"/>
</dbReference>
<dbReference type="AlphaFoldDB" id="A0A0W0CGJ6"/>
<gene>
    <name evidence="2" type="ORF">AO440_001455</name>
</gene>
<organism evidence="2 3">
    <name type="scientific">Candida glabrata</name>
    <name type="common">Yeast</name>
    <name type="synonym">Torulopsis glabrata</name>
    <dbReference type="NCBI Taxonomy" id="5478"/>
    <lineage>
        <taxon>Eukaryota</taxon>
        <taxon>Fungi</taxon>
        <taxon>Dikarya</taxon>
        <taxon>Ascomycota</taxon>
        <taxon>Saccharomycotina</taxon>
        <taxon>Saccharomycetes</taxon>
        <taxon>Saccharomycetales</taxon>
        <taxon>Saccharomycetaceae</taxon>
        <taxon>Nakaseomyces</taxon>
    </lineage>
</organism>
<dbReference type="GO" id="GO:0034084">
    <property type="term" value="F:steryl deacetylase activity"/>
    <property type="evidence" value="ECO:0007669"/>
    <property type="project" value="EnsemblFungi"/>
</dbReference>
<dbReference type="GO" id="GO:0016020">
    <property type="term" value="C:membrane"/>
    <property type="evidence" value="ECO:0007669"/>
    <property type="project" value="EnsemblFungi"/>
</dbReference>
<dbReference type="GO" id="GO:0005811">
    <property type="term" value="C:lipid droplet"/>
    <property type="evidence" value="ECO:0007669"/>
    <property type="project" value="EnsemblFungi"/>
</dbReference>
<protein>
    <submittedName>
        <fullName evidence="2">Steryl acetyl hydrolase 1</fullName>
    </submittedName>
</protein>
<dbReference type="SUPFAM" id="SSF53474">
    <property type="entry name" value="alpha/beta-Hydrolases"/>
    <property type="match status" value="1"/>
</dbReference>
<reference evidence="2 3" key="1">
    <citation type="submission" date="2015-10" db="EMBL/GenBank/DDBJ databases">
        <title>Draft genomes sequences of Candida glabrata isolates 1A, 1B, 2A, 2B, 3A and 3B.</title>
        <authorList>
            <person name="Haavelsrud O.E."/>
            <person name="Gaustad P."/>
        </authorList>
    </citation>
    <scope>NUCLEOTIDE SEQUENCE [LARGE SCALE GENOMIC DNA]</scope>
    <source>
        <strain evidence="2">910700640</strain>
    </source>
</reference>
<accession>A0A0W0CGJ6</accession>
<dbReference type="VEuPathDB" id="FungiDB:GWK60_F07975"/>
<dbReference type="Proteomes" id="UP000054886">
    <property type="component" value="Unassembled WGS sequence"/>
</dbReference>
<dbReference type="EMBL" id="LLZZ01000181">
    <property type="protein sequence ID" value="KTA95771.1"/>
    <property type="molecule type" value="Genomic_DNA"/>
</dbReference>
<dbReference type="Gene3D" id="3.40.50.1820">
    <property type="entry name" value="alpha/beta hydrolase"/>
    <property type="match status" value="1"/>
</dbReference>
<evidence type="ECO:0000313" key="2">
    <source>
        <dbReference type="EMBL" id="KTA95771.1"/>
    </source>
</evidence>
<keyword evidence="1 2" id="KW-0378">Hydrolase</keyword>
<dbReference type="InterPro" id="IPR050300">
    <property type="entry name" value="GDXG_lipolytic_enzyme"/>
</dbReference>
<evidence type="ECO:0000313" key="3">
    <source>
        <dbReference type="Proteomes" id="UP000054886"/>
    </source>
</evidence>
<dbReference type="GO" id="GO:0005788">
    <property type="term" value="C:endoplasmic reticulum lumen"/>
    <property type="evidence" value="ECO:0007669"/>
    <property type="project" value="EnsemblFungi"/>
</dbReference>
<dbReference type="GO" id="GO:0009636">
    <property type="term" value="P:response to toxic substance"/>
    <property type="evidence" value="ECO:0007669"/>
    <property type="project" value="EnsemblFungi"/>
</dbReference>
<dbReference type="GO" id="GO:0016125">
    <property type="term" value="P:sterol metabolic process"/>
    <property type="evidence" value="ECO:0007669"/>
    <property type="project" value="EnsemblFungi"/>
</dbReference>
<dbReference type="InterPro" id="IPR029058">
    <property type="entry name" value="AB_hydrolase_fold"/>
</dbReference>
<sequence>MDTKSNVSGNTTEIPTNITVTTDLSTLRNEEDSITMSIWHTLRFLSKFIGILPFKMTYYLIKVVMESERGVNIDIVSRIFMRESTKLIDENICQYVLNPIFEFIYKFEGNGISLINYSVPNDDLEQISGGIFDKPFVKSTRTQSKFFWKRQINPHTFNPEIDPILIYYHGGGYALQLTPTTLSFLTNTGKYFPDMPILISDYATTASKLDSNKYPRQLLDILAVYDYVTQSLGCKNVIVMGDSAGGNAVLVLLLYLHKHNRPLLPRKAIPISPWLNTTYIGEQERAYMKQSEKWDGICTKGSEMFGDLYIPKTLRESGYNPDNDEYINIEHNFDAETWNLITEKCDLLVTYGDDEILSYQIKLFVDKLIECNPKRYNNVENVLAHFQGCHTGPILAWDGNVESWSKQTMIKPILDFIDKA</sequence>
<proteinExistence type="predicted"/>
<dbReference type="VEuPathDB" id="FungiDB:CAGL0F08437g"/>